<keyword evidence="2" id="KW-1185">Reference proteome</keyword>
<protein>
    <submittedName>
        <fullName evidence="1">Uncharacterized protein</fullName>
    </submittedName>
</protein>
<evidence type="ECO:0000313" key="1">
    <source>
        <dbReference type="EMBL" id="GIY98452.1"/>
    </source>
</evidence>
<proteinExistence type="predicted"/>
<name>A0AAV4XTH1_CAEEX</name>
<reference evidence="1 2" key="1">
    <citation type="submission" date="2021-06" db="EMBL/GenBank/DDBJ databases">
        <title>Caerostris extrusa draft genome.</title>
        <authorList>
            <person name="Kono N."/>
            <person name="Arakawa K."/>
        </authorList>
    </citation>
    <scope>NUCLEOTIDE SEQUENCE [LARGE SCALE GENOMIC DNA]</scope>
</reference>
<dbReference type="EMBL" id="BPLR01018295">
    <property type="protein sequence ID" value="GIY98452.1"/>
    <property type="molecule type" value="Genomic_DNA"/>
</dbReference>
<organism evidence="1 2">
    <name type="scientific">Caerostris extrusa</name>
    <name type="common">Bark spider</name>
    <name type="synonym">Caerostris bankana</name>
    <dbReference type="NCBI Taxonomy" id="172846"/>
    <lineage>
        <taxon>Eukaryota</taxon>
        <taxon>Metazoa</taxon>
        <taxon>Ecdysozoa</taxon>
        <taxon>Arthropoda</taxon>
        <taxon>Chelicerata</taxon>
        <taxon>Arachnida</taxon>
        <taxon>Araneae</taxon>
        <taxon>Araneomorphae</taxon>
        <taxon>Entelegynae</taxon>
        <taxon>Araneoidea</taxon>
        <taxon>Araneidae</taxon>
        <taxon>Caerostris</taxon>
    </lineage>
</organism>
<sequence length="151" mass="17398">MKGVSSEINETIWIDDSFIEPHPVMNKNKTYSFNNEKSEKEKSDCDKQILSEINEYENFKKDNTEVVSSNADETIYIDDSVNTSYEPMLEIKKTKSSSEKNVSYSVSLVKEPYTPKESYSKAKIYNSNNTICLDDSPVCLISNIKKEKKFF</sequence>
<dbReference type="Proteomes" id="UP001054945">
    <property type="component" value="Unassembled WGS sequence"/>
</dbReference>
<accession>A0AAV4XTH1</accession>
<gene>
    <name evidence="1" type="ORF">CEXT_207611</name>
</gene>
<evidence type="ECO:0000313" key="2">
    <source>
        <dbReference type="Proteomes" id="UP001054945"/>
    </source>
</evidence>
<dbReference type="AlphaFoldDB" id="A0AAV4XTH1"/>
<comment type="caution">
    <text evidence="1">The sequence shown here is derived from an EMBL/GenBank/DDBJ whole genome shotgun (WGS) entry which is preliminary data.</text>
</comment>